<evidence type="ECO:0000256" key="2">
    <source>
        <dbReference type="ARBA" id="ARBA00023235"/>
    </source>
</evidence>
<dbReference type="EC" id="5.3.1.9" evidence="4"/>
<accession>A0A087RM42</accession>
<dbReference type="PATRIC" id="fig|1502291.3.peg.1735"/>
<dbReference type="Proteomes" id="UP000029386">
    <property type="component" value="Unassembled WGS sequence"/>
</dbReference>
<comment type="caution">
    <text evidence="4">The sequence shown here is derived from an EMBL/GenBank/DDBJ whole genome shotgun (WGS) entry which is preliminary data.</text>
</comment>
<keyword evidence="2 4" id="KW-0413">Isomerase</keyword>
<dbReference type="GO" id="GO:0004476">
    <property type="term" value="F:mannose-6-phosphate isomerase activity"/>
    <property type="evidence" value="ECO:0007669"/>
    <property type="project" value="InterPro"/>
</dbReference>
<evidence type="ECO:0000256" key="1">
    <source>
        <dbReference type="ARBA" id="ARBA00010523"/>
    </source>
</evidence>
<dbReference type="CDD" id="cd05637">
    <property type="entry name" value="SIS_PGI_PMI_2"/>
    <property type="match status" value="1"/>
</dbReference>
<comment type="similarity">
    <text evidence="1">Belongs to the PGI/PMI family.</text>
</comment>
<dbReference type="InterPro" id="IPR001347">
    <property type="entry name" value="SIS_dom"/>
</dbReference>
<dbReference type="InterPro" id="IPR019490">
    <property type="entry name" value="Glu6P/Mann6P_isomerase_C"/>
</dbReference>
<dbReference type="InterPro" id="IPR035484">
    <property type="entry name" value="SIS_PGI/PMI_1"/>
</dbReference>
<dbReference type="PROSITE" id="PS51464">
    <property type="entry name" value="SIS"/>
    <property type="match status" value="1"/>
</dbReference>
<dbReference type="EMBL" id="JOSY01000077">
    <property type="protein sequence ID" value="KFM14546.1"/>
    <property type="molecule type" value="Genomic_DNA"/>
</dbReference>
<dbReference type="Pfam" id="PF10432">
    <property type="entry name" value="bact-PGI_C"/>
    <property type="match status" value="1"/>
</dbReference>
<feature type="domain" description="SIS" evidence="3">
    <location>
        <begin position="34"/>
        <end position="163"/>
    </location>
</feature>
<keyword evidence="5" id="KW-1185">Reference proteome</keyword>
<reference evidence="4 5" key="1">
    <citation type="submission" date="2014-06" db="EMBL/GenBank/DDBJ databases">
        <authorList>
            <person name="Ngugi D.K."/>
            <person name="Blom J."/>
            <person name="Alam I."/>
            <person name="Rashid M."/>
            <person name="Baalawi W."/>
            <person name="Zhang G."/>
            <person name="Hikmawan T."/>
            <person name="Guan Y."/>
            <person name="Antunes A."/>
            <person name="Siam R."/>
            <person name="El-Dorry H."/>
            <person name="Bajic V."/>
            <person name="Stingl U."/>
        </authorList>
    </citation>
    <scope>NUCLEOTIDE SEQUENCE [LARGE SCALE GENOMIC DNA]</scope>
    <source>
        <strain evidence="4">SCGC AAA799-D11</strain>
    </source>
</reference>
<name>A0A087RM42_9ARCH</name>
<dbReference type="InterPro" id="IPR046348">
    <property type="entry name" value="SIS_dom_sf"/>
</dbReference>
<dbReference type="SUPFAM" id="SSF53697">
    <property type="entry name" value="SIS domain"/>
    <property type="match status" value="1"/>
</dbReference>
<dbReference type="AlphaFoldDB" id="A0A087RM42"/>
<dbReference type="GO" id="GO:0004347">
    <property type="term" value="F:glucose-6-phosphate isomerase activity"/>
    <property type="evidence" value="ECO:0007669"/>
    <property type="project" value="UniProtKB-EC"/>
</dbReference>
<proteinExistence type="inferred from homology"/>
<organism evidence="4 5">
    <name type="scientific">Marine Group I thaumarchaeote SCGC AAA799-D11</name>
    <dbReference type="NCBI Taxonomy" id="1502291"/>
    <lineage>
        <taxon>Archaea</taxon>
        <taxon>Nitrososphaerota</taxon>
        <taxon>Marine Group I</taxon>
    </lineage>
</organism>
<evidence type="ECO:0000259" key="3">
    <source>
        <dbReference type="PROSITE" id="PS51464"/>
    </source>
</evidence>
<sequence>MDLPTLEKFDSKGMHKVYDMWPQIARESFESDQNQVEFDGINHIVFAGMGGSGAIGDIIASILSKTNIHTSVIKGYLLPKTVDSKTLVISTSVSGNTQEILSTLKLSNDIGCKIVAFSSGGKIKDYAIKNKIEFREISQIHSPRASFVSFLFSMLKVLSPIIPLKTDDVYESIKELEIQSKKISSENLNQDNPALSMAEWIIGIPLIYYPSGLQAAAIRFKNSLQENVKMHAITEDVIEACHNGIVAWEKSSNVQPILLEGKDDYVKTKERWNVIKDYFDENKIDFKEVNSVNGSILSKLVNLIYFLDYTSIYKAVISNIDPSPVKSIDFIKKKINE</sequence>
<protein>
    <submittedName>
        <fullName evidence="4">Glucose-mannose-6-phosphate isomerase protein</fullName>
        <ecNumber evidence="4">5.3.1.9</ecNumber>
    </submittedName>
</protein>
<dbReference type="STRING" id="1502291.AAA799D11_01921"/>
<dbReference type="GO" id="GO:1901135">
    <property type="term" value="P:carbohydrate derivative metabolic process"/>
    <property type="evidence" value="ECO:0007669"/>
    <property type="project" value="InterPro"/>
</dbReference>
<evidence type="ECO:0000313" key="4">
    <source>
        <dbReference type="EMBL" id="KFM14546.1"/>
    </source>
</evidence>
<evidence type="ECO:0000313" key="5">
    <source>
        <dbReference type="Proteomes" id="UP000029386"/>
    </source>
</evidence>
<dbReference type="GO" id="GO:0097367">
    <property type="term" value="F:carbohydrate derivative binding"/>
    <property type="evidence" value="ECO:0007669"/>
    <property type="project" value="InterPro"/>
</dbReference>
<dbReference type="CDD" id="cd05017">
    <property type="entry name" value="SIS_PGI_PMI_1"/>
    <property type="match status" value="1"/>
</dbReference>
<gene>
    <name evidence="4" type="ORF">AAA799D11_01921</name>
</gene>
<dbReference type="Gene3D" id="3.40.50.10490">
    <property type="entry name" value="Glucose-6-phosphate isomerase like protein, domain 1"/>
    <property type="match status" value="2"/>
</dbReference>
<dbReference type="GO" id="GO:0005975">
    <property type="term" value="P:carbohydrate metabolic process"/>
    <property type="evidence" value="ECO:0007669"/>
    <property type="project" value="InterPro"/>
</dbReference>